<keyword evidence="1" id="KW-1133">Transmembrane helix</keyword>
<feature type="transmembrane region" description="Helical" evidence="1">
    <location>
        <begin position="266"/>
        <end position="285"/>
    </location>
</feature>
<dbReference type="Gene3D" id="3.30.200.20">
    <property type="entry name" value="Phosphorylase Kinase, domain 1"/>
    <property type="match status" value="1"/>
</dbReference>
<keyword evidence="1" id="KW-0472">Membrane</keyword>
<protein>
    <recommendedName>
        <fullName evidence="2">Protein kinase domain-containing protein</fullName>
    </recommendedName>
</protein>
<dbReference type="PROSITE" id="PS50011">
    <property type="entry name" value="PROTEIN_KINASE_DOM"/>
    <property type="match status" value="1"/>
</dbReference>
<keyword evidence="1" id="KW-0812">Transmembrane</keyword>
<name>A0ABD3F446_9STRA</name>
<keyword evidence="4" id="KW-1185">Reference proteome</keyword>
<evidence type="ECO:0000256" key="1">
    <source>
        <dbReference type="SAM" id="Phobius"/>
    </source>
</evidence>
<dbReference type="InterPro" id="IPR000719">
    <property type="entry name" value="Prot_kinase_dom"/>
</dbReference>
<dbReference type="InterPro" id="IPR008271">
    <property type="entry name" value="Ser/Thr_kinase_AS"/>
</dbReference>
<gene>
    <name evidence="3" type="ORF">V7S43_014202</name>
</gene>
<dbReference type="AlphaFoldDB" id="A0ABD3F446"/>
<dbReference type="Gene3D" id="1.10.510.10">
    <property type="entry name" value="Transferase(Phosphotransferase) domain 1"/>
    <property type="match status" value="1"/>
</dbReference>
<dbReference type="CDD" id="cd13999">
    <property type="entry name" value="STKc_MAP3K-like"/>
    <property type="match status" value="1"/>
</dbReference>
<dbReference type="PRINTS" id="PR00109">
    <property type="entry name" value="TYRKINASE"/>
</dbReference>
<dbReference type="PANTHER" id="PTHR44329">
    <property type="entry name" value="SERINE/THREONINE-PROTEIN KINASE TNNI3K-RELATED"/>
    <property type="match status" value="1"/>
</dbReference>
<dbReference type="PROSITE" id="PS00108">
    <property type="entry name" value="PROTEIN_KINASE_ST"/>
    <property type="match status" value="1"/>
</dbReference>
<dbReference type="Proteomes" id="UP001632037">
    <property type="component" value="Unassembled WGS sequence"/>
</dbReference>
<organism evidence="3 4">
    <name type="scientific">Phytophthora oleae</name>
    <dbReference type="NCBI Taxonomy" id="2107226"/>
    <lineage>
        <taxon>Eukaryota</taxon>
        <taxon>Sar</taxon>
        <taxon>Stramenopiles</taxon>
        <taxon>Oomycota</taxon>
        <taxon>Peronosporomycetes</taxon>
        <taxon>Peronosporales</taxon>
        <taxon>Peronosporaceae</taxon>
        <taxon>Phytophthora</taxon>
    </lineage>
</organism>
<proteinExistence type="predicted"/>
<accession>A0ABD3F446</accession>
<evidence type="ECO:0000259" key="2">
    <source>
        <dbReference type="PROSITE" id="PS50011"/>
    </source>
</evidence>
<dbReference type="InterPro" id="IPR051681">
    <property type="entry name" value="Ser/Thr_Kinases-Pseudokinases"/>
</dbReference>
<comment type="caution">
    <text evidence="3">The sequence shown here is derived from an EMBL/GenBank/DDBJ whole genome shotgun (WGS) entry which is preliminary data.</text>
</comment>
<sequence>MRQNLRALTSSDTSFVFDGTNSDIAQQLYIRHQAGDVDAPVQLTSIPALVSDRLASYNIQFNDLPGLVQRAVLWDSGFAISPTNDPVQIWTMKDFTMADIAVPKYQVTNVDCSYLNFSQPNGVTAHYTQYCMGWQMLNVSRCVAQVFEDSGAGTYLGMMWSVGGDPDMAPLIRMRDHTWTQDIAKIGGNITFSVYVVHTVSNAQDPAWNECPSDNSYASLTIPCHGRDQFSDEEMAANMTKTTGSAWVTTWLEEEFAQVNTGFDKMLLVPMVLGLAFVFWFCWLWRAKKPQLSVAGGARGSASTDPTYYSPNANRTPEILLGSEQLQGKRISYEQLIFERLISRGASGEIWVCDYIGWKVAAKRLRQGKDLNADKVQAFAEEIELTASLVHPNIVELIGVAWNSLSNLVLVMEFLPNGSLQEYLHKNATQVWTRHKSCFALGIAKALAYLHARTPPLIHRDLKANNVLVSNSLELKLIDFGVSRGVQNLTMTAGVGTPFWTAPEVLEGERYTEQADIYSFGVVLCELDTCKPPYTDAVTEGGSKARHFQILQEVMAGERRPSFSPGCPPSILRLAADCLSPGPSRRPTASEVVQVLDKLPE</sequence>
<dbReference type="InterPro" id="IPR011009">
    <property type="entry name" value="Kinase-like_dom_sf"/>
</dbReference>
<dbReference type="EMBL" id="JBIMZQ010000039">
    <property type="protein sequence ID" value="KAL3660800.1"/>
    <property type="molecule type" value="Genomic_DNA"/>
</dbReference>
<dbReference type="PANTHER" id="PTHR44329:SF214">
    <property type="entry name" value="PROTEIN KINASE DOMAIN-CONTAINING PROTEIN"/>
    <property type="match status" value="1"/>
</dbReference>
<reference evidence="3 4" key="1">
    <citation type="submission" date="2024-09" db="EMBL/GenBank/DDBJ databases">
        <title>Genome sequencing and assembly of Phytophthora oleae, isolate VK10A, causative agent of rot of olive drupes.</title>
        <authorList>
            <person name="Conti Taguali S."/>
            <person name="Riolo M."/>
            <person name="La Spada F."/>
            <person name="Cacciola S.O."/>
            <person name="Dionisio G."/>
        </authorList>
    </citation>
    <scope>NUCLEOTIDE SEQUENCE [LARGE SCALE GENOMIC DNA]</scope>
    <source>
        <strain evidence="3 4">VK10A</strain>
    </source>
</reference>
<evidence type="ECO:0000313" key="4">
    <source>
        <dbReference type="Proteomes" id="UP001632037"/>
    </source>
</evidence>
<dbReference type="Pfam" id="PF07714">
    <property type="entry name" value="PK_Tyr_Ser-Thr"/>
    <property type="match status" value="1"/>
</dbReference>
<dbReference type="InterPro" id="IPR001245">
    <property type="entry name" value="Ser-Thr/Tyr_kinase_cat_dom"/>
</dbReference>
<dbReference type="SMART" id="SM00220">
    <property type="entry name" value="S_TKc"/>
    <property type="match status" value="1"/>
</dbReference>
<feature type="domain" description="Protein kinase" evidence="2">
    <location>
        <begin position="336"/>
        <end position="601"/>
    </location>
</feature>
<evidence type="ECO:0000313" key="3">
    <source>
        <dbReference type="EMBL" id="KAL3660800.1"/>
    </source>
</evidence>
<dbReference type="SUPFAM" id="SSF56112">
    <property type="entry name" value="Protein kinase-like (PK-like)"/>
    <property type="match status" value="1"/>
</dbReference>